<dbReference type="AlphaFoldDB" id="A0A514CLB5"/>
<protein>
    <submittedName>
        <fullName evidence="1">T9SS type A sorting domain-containing protein</fullName>
    </submittedName>
</protein>
<dbReference type="OrthoDB" id="1488838at2"/>
<reference evidence="1 2" key="1">
    <citation type="submission" date="2019-06" db="EMBL/GenBank/DDBJ databases">
        <title>Echinicola alkalisoli sp. nov. isolated from saline soil.</title>
        <authorList>
            <person name="Sun J.-Q."/>
            <person name="Xu L."/>
        </authorList>
    </citation>
    <scope>NUCLEOTIDE SEQUENCE [LARGE SCALE GENOMIC DNA]</scope>
    <source>
        <strain evidence="1 2">LN3S3</strain>
    </source>
</reference>
<proteinExistence type="predicted"/>
<dbReference type="NCBIfam" id="TIGR04183">
    <property type="entry name" value="Por_Secre_tail"/>
    <property type="match status" value="1"/>
</dbReference>
<name>A0A514CLB5_9BACT</name>
<dbReference type="InterPro" id="IPR026444">
    <property type="entry name" value="Secre_tail"/>
</dbReference>
<dbReference type="EMBL" id="CP041253">
    <property type="protein sequence ID" value="QDH80588.1"/>
    <property type="molecule type" value="Genomic_DNA"/>
</dbReference>
<organism evidence="1 2">
    <name type="scientific">Echinicola soli</name>
    <dbReference type="NCBI Taxonomy" id="2591634"/>
    <lineage>
        <taxon>Bacteria</taxon>
        <taxon>Pseudomonadati</taxon>
        <taxon>Bacteroidota</taxon>
        <taxon>Cytophagia</taxon>
        <taxon>Cytophagales</taxon>
        <taxon>Cyclobacteriaceae</taxon>
        <taxon>Echinicola</taxon>
    </lineage>
</organism>
<dbReference type="RefSeq" id="WP_141615818.1">
    <property type="nucleotide sequence ID" value="NZ_CP041253.1"/>
</dbReference>
<gene>
    <name evidence="1" type="ORF">FKX85_16690</name>
</gene>
<dbReference type="Proteomes" id="UP000316614">
    <property type="component" value="Chromosome"/>
</dbReference>
<evidence type="ECO:0000313" key="2">
    <source>
        <dbReference type="Proteomes" id="UP000316614"/>
    </source>
</evidence>
<accession>A0A514CLB5</accession>
<evidence type="ECO:0000313" key="1">
    <source>
        <dbReference type="EMBL" id="QDH80588.1"/>
    </source>
</evidence>
<keyword evidence="2" id="KW-1185">Reference proteome</keyword>
<sequence>MKRNIAKLGLFLCALIGVFHHSFGQLRQLSVNRSDYVSYKQQNINSRVLADTLELPFWDDFSLGTLDSTKWESNGAYVSLSVGVGAPSLGAMLLDGTKANGQPYSTDIGQVNLTDQITSQPINLSGLNDEEQGTVYLSFFWQAGGKAEIPDSDDFLQLSFLDSLGNWNVIWTQYGGDSIQAFQQEIIPLDGIYLHGQFKMMFQSSGRLAGPFDSWLLDYVYLNKNRTVDDLSYPDRALTLLNSSFLGKYTALPLYEFKALSDTVLTSINNQFYNLNDRFRAMEYSAEIRDKDSQEPFMVLNSNTPFNPVPLANERRDFASGVPTELVQQDREEVFDLESIVYLSSGDDYLIDEIVNGDTTYFSQVDFRINDTARTTIPIRDYYAFDRGTVDYAAGINQRSGMVAIKYHASSPAFVNALSINFTNPAQAGTAVDLLVWSSLDDEPVFAKEVIIQPKETLEDFTKFTLDTAIQVEGDFYVGYMQFTNDFIHIGLDKSNDTSSEVHYNISGSWAPSEQVIGSLMIRAHMQTEGPLPPETPETESLIKAYPNPVVNDQIFLEGDVDDVKLFDTFGREIKIDINEAENGKFVNFTTNRKGVYLIKAWNKNSPQLIRILVK</sequence>
<dbReference type="KEGG" id="echi:FKX85_16690"/>